<protein>
    <recommendedName>
        <fullName evidence="3">Phospholipase/carboxylesterase/thioesterase domain-containing protein</fullName>
    </recommendedName>
</protein>
<evidence type="ECO:0000313" key="4">
    <source>
        <dbReference type="EMBL" id="KAJ4387553.1"/>
    </source>
</evidence>
<name>A0A9W8YMD8_9PEZI</name>
<dbReference type="PANTHER" id="PTHR10655:SF63">
    <property type="entry name" value="PHOSPHOLIPASE_CARBOXYLESTERASE_THIOESTERASE DOMAIN-CONTAINING PROTEIN"/>
    <property type="match status" value="1"/>
</dbReference>
<dbReference type="InterPro" id="IPR003140">
    <property type="entry name" value="PLipase/COase/thioEstase"/>
</dbReference>
<dbReference type="InterPro" id="IPR050565">
    <property type="entry name" value="LYPA1-2/EST-like"/>
</dbReference>
<dbReference type="Gene3D" id="3.40.50.1820">
    <property type="entry name" value="alpha/beta hydrolase"/>
    <property type="match status" value="1"/>
</dbReference>
<dbReference type="PANTHER" id="PTHR10655">
    <property type="entry name" value="LYSOPHOSPHOLIPASE-RELATED"/>
    <property type="match status" value="1"/>
</dbReference>
<proteinExistence type="inferred from homology"/>
<organism evidence="4 5">
    <name type="scientific">Gnomoniopsis smithogilvyi</name>
    <dbReference type="NCBI Taxonomy" id="1191159"/>
    <lineage>
        <taxon>Eukaryota</taxon>
        <taxon>Fungi</taxon>
        <taxon>Dikarya</taxon>
        <taxon>Ascomycota</taxon>
        <taxon>Pezizomycotina</taxon>
        <taxon>Sordariomycetes</taxon>
        <taxon>Sordariomycetidae</taxon>
        <taxon>Diaporthales</taxon>
        <taxon>Gnomoniaceae</taxon>
        <taxon>Gnomoniopsis</taxon>
    </lineage>
</organism>
<sequence>MAMDWQPEGPAMLEEIQPKPGQPHTHTVIFLHGRGDTASNFLKGLTHNNTWTDSQARSPFDIFPTFRWIFPTAGLKPCARPNGPRVMSQWFDLWDAVSVEHEMLMQPGLKDSVERIRGLVAEEAARLGGRWDKIVLMGISQGGATSVHTLLNLAFPASYTGPKRLGAFVGVSCRLPFLGRNLQQTRSILGLQGVPQGNEVLVNTPMLLEHCADDQTVLVGSGKQLRDTLRAFGANVEWREYSEGGHWFKSPEGLQDWKAFLEKVLPRN</sequence>
<dbReference type="Pfam" id="PF02230">
    <property type="entry name" value="Abhydrolase_2"/>
    <property type="match status" value="1"/>
</dbReference>
<dbReference type="OrthoDB" id="2418081at2759"/>
<reference evidence="4" key="1">
    <citation type="submission" date="2022-10" db="EMBL/GenBank/DDBJ databases">
        <title>Tapping the CABI collections for fungal endophytes: first genome assemblies for Collariella, Neodidymelliopsis, Ascochyta clinopodiicola, Didymella pomorum, Didymosphaeria variabile, Neocosmospora piperis and Neocucurbitaria cava.</title>
        <authorList>
            <person name="Hill R."/>
        </authorList>
    </citation>
    <scope>NUCLEOTIDE SEQUENCE</scope>
    <source>
        <strain evidence="4">IMI 355082</strain>
    </source>
</reference>
<comment type="caution">
    <text evidence="4">The sequence shown here is derived from an EMBL/GenBank/DDBJ whole genome shotgun (WGS) entry which is preliminary data.</text>
</comment>
<evidence type="ECO:0000256" key="1">
    <source>
        <dbReference type="ARBA" id="ARBA00006499"/>
    </source>
</evidence>
<dbReference type="GO" id="GO:0008474">
    <property type="term" value="F:palmitoyl-(protein) hydrolase activity"/>
    <property type="evidence" value="ECO:0007669"/>
    <property type="project" value="TreeGrafter"/>
</dbReference>
<accession>A0A9W8YMD8</accession>
<dbReference type="InterPro" id="IPR029058">
    <property type="entry name" value="AB_hydrolase_fold"/>
</dbReference>
<evidence type="ECO:0000256" key="2">
    <source>
        <dbReference type="SAM" id="MobiDB-lite"/>
    </source>
</evidence>
<feature type="region of interest" description="Disordered" evidence="2">
    <location>
        <begin position="1"/>
        <end position="21"/>
    </location>
</feature>
<dbReference type="GO" id="GO:0052689">
    <property type="term" value="F:carboxylic ester hydrolase activity"/>
    <property type="evidence" value="ECO:0007669"/>
    <property type="project" value="TreeGrafter"/>
</dbReference>
<dbReference type="Proteomes" id="UP001140453">
    <property type="component" value="Unassembled WGS sequence"/>
</dbReference>
<evidence type="ECO:0000313" key="5">
    <source>
        <dbReference type="Proteomes" id="UP001140453"/>
    </source>
</evidence>
<dbReference type="AlphaFoldDB" id="A0A9W8YMD8"/>
<evidence type="ECO:0000259" key="3">
    <source>
        <dbReference type="Pfam" id="PF02230"/>
    </source>
</evidence>
<comment type="similarity">
    <text evidence="1">Belongs to the AB hydrolase superfamily. AB hydrolase 2 family.</text>
</comment>
<feature type="domain" description="Phospholipase/carboxylesterase/thioesterase" evidence="3">
    <location>
        <begin position="19"/>
        <end position="264"/>
    </location>
</feature>
<gene>
    <name evidence="4" type="ORF">N0V93_008148</name>
</gene>
<keyword evidence="5" id="KW-1185">Reference proteome</keyword>
<dbReference type="GO" id="GO:0005737">
    <property type="term" value="C:cytoplasm"/>
    <property type="evidence" value="ECO:0007669"/>
    <property type="project" value="TreeGrafter"/>
</dbReference>
<dbReference type="SUPFAM" id="SSF53474">
    <property type="entry name" value="alpha/beta-Hydrolases"/>
    <property type="match status" value="1"/>
</dbReference>
<dbReference type="EMBL" id="JAPEVB010000005">
    <property type="protein sequence ID" value="KAJ4387553.1"/>
    <property type="molecule type" value="Genomic_DNA"/>
</dbReference>